<keyword evidence="10" id="KW-0653">Protein transport</keyword>
<keyword evidence="13" id="KW-1006">Bacterial flagellum protein export</keyword>
<dbReference type="PROSITE" id="PS00152">
    <property type="entry name" value="ATPASE_ALPHA_BETA"/>
    <property type="match status" value="1"/>
</dbReference>
<keyword evidence="14" id="KW-0066">ATP synthesis</keyword>
<dbReference type="NCBIfam" id="TIGR01026">
    <property type="entry name" value="fliI_yscN"/>
    <property type="match status" value="1"/>
</dbReference>
<keyword evidence="9" id="KW-0067">ATP-binding</keyword>
<comment type="caution">
    <text evidence="19">The sequence shown here is derived from an EMBL/GenBank/DDBJ whole genome shotgun (WGS) entry which is preliminary data.</text>
</comment>
<evidence type="ECO:0000256" key="1">
    <source>
        <dbReference type="ARBA" id="ARBA00004496"/>
    </source>
</evidence>
<proteinExistence type="inferred from homology"/>
<evidence type="ECO:0000256" key="6">
    <source>
        <dbReference type="ARBA" id="ARBA00022741"/>
    </source>
</evidence>
<evidence type="ECO:0000256" key="14">
    <source>
        <dbReference type="ARBA" id="ARBA00023310"/>
    </source>
</evidence>
<dbReference type="InterPro" id="IPR003593">
    <property type="entry name" value="AAA+_ATPase"/>
</dbReference>
<protein>
    <recommendedName>
        <fullName evidence="3">Flagellum-specific ATP synthase</fullName>
        <ecNumber evidence="2">7.1.2.2</ecNumber>
    </recommendedName>
</protein>
<dbReference type="Pfam" id="PF00006">
    <property type="entry name" value="ATP-synt_ab"/>
    <property type="match status" value="1"/>
</dbReference>
<name>A0ABQ1KQJ2_9GAMM</name>
<evidence type="ECO:0000256" key="12">
    <source>
        <dbReference type="ARBA" id="ARBA00023065"/>
    </source>
</evidence>
<organism evidence="19 20">
    <name type="scientific">Marinobacterium zhoushanense</name>
    <dbReference type="NCBI Taxonomy" id="1679163"/>
    <lineage>
        <taxon>Bacteria</taxon>
        <taxon>Pseudomonadati</taxon>
        <taxon>Pseudomonadota</taxon>
        <taxon>Gammaproteobacteria</taxon>
        <taxon>Oceanospirillales</taxon>
        <taxon>Oceanospirillaceae</taxon>
        <taxon>Marinobacterium</taxon>
    </lineage>
</organism>
<dbReference type="PANTHER" id="PTHR15184">
    <property type="entry name" value="ATP SYNTHASE"/>
    <property type="match status" value="1"/>
</dbReference>
<dbReference type="InterPro" id="IPR050053">
    <property type="entry name" value="ATPase_alpha/beta_chains"/>
</dbReference>
<dbReference type="EC" id="7.1.2.2" evidence="2"/>
<keyword evidence="8" id="KW-1005">Bacterial flagellum biogenesis</keyword>
<keyword evidence="6" id="KW-0547">Nucleotide-binding</keyword>
<keyword evidence="12" id="KW-0406">Ion transport</keyword>
<dbReference type="Pfam" id="PF02874">
    <property type="entry name" value="ATP-synt_ab_N"/>
    <property type="match status" value="1"/>
</dbReference>
<comment type="subcellular location">
    <subcellularLocation>
        <location evidence="1">Cytoplasm</location>
    </subcellularLocation>
</comment>
<evidence type="ECO:0000256" key="9">
    <source>
        <dbReference type="ARBA" id="ARBA00022840"/>
    </source>
</evidence>
<evidence type="ECO:0000259" key="18">
    <source>
        <dbReference type="SMART" id="SM00382"/>
    </source>
</evidence>
<comment type="catalytic activity">
    <reaction evidence="16">
        <text>ATP + H2O + cellular proteinSide 1 = ADP + phosphate + cellular proteinSide 2.</text>
        <dbReference type="EC" id="7.4.2.8"/>
    </reaction>
</comment>
<keyword evidence="11" id="KW-1278">Translocase</keyword>
<evidence type="ECO:0000256" key="8">
    <source>
        <dbReference type="ARBA" id="ARBA00022795"/>
    </source>
</evidence>
<dbReference type="Gene3D" id="3.40.50.12240">
    <property type="match status" value="1"/>
</dbReference>
<dbReference type="InterPro" id="IPR005714">
    <property type="entry name" value="ATPase_T3SS_FliI/YscN"/>
</dbReference>
<dbReference type="RefSeq" id="WP_188751079.1">
    <property type="nucleotide sequence ID" value="NZ_BMIJ01000008.1"/>
</dbReference>
<dbReference type="CDD" id="cd18117">
    <property type="entry name" value="ATP-synt_flagellum-secretory_path_III_N"/>
    <property type="match status" value="1"/>
</dbReference>
<dbReference type="SMART" id="SM00382">
    <property type="entry name" value="AAA"/>
    <property type="match status" value="1"/>
</dbReference>
<dbReference type="InterPro" id="IPR000194">
    <property type="entry name" value="ATPase_F1/V1/A1_a/bsu_nucl-bd"/>
</dbReference>
<dbReference type="InterPro" id="IPR020003">
    <property type="entry name" value="ATPase_a/bsu_AS"/>
</dbReference>
<accession>A0ABQ1KQJ2</accession>
<keyword evidence="4" id="KW-0813">Transport</keyword>
<keyword evidence="5" id="KW-0963">Cytoplasm</keyword>
<reference evidence="20" key="1">
    <citation type="journal article" date="2019" name="Int. J. Syst. Evol. Microbiol.">
        <title>The Global Catalogue of Microorganisms (GCM) 10K type strain sequencing project: providing services to taxonomists for standard genome sequencing and annotation.</title>
        <authorList>
            <consortium name="The Broad Institute Genomics Platform"/>
            <consortium name="The Broad Institute Genome Sequencing Center for Infectious Disease"/>
            <person name="Wu L."/>
            <person name="Ma J."/>
        </authorList>
    </citation>
    <scope>NUCLEOTIDE SEQUENCE [LARGE SCALE GENOMIC DNA]</scope>
    <source>
        <strain evidence="20">CGMCC 1.15341</strain>
    </source>
</reference>
<evidence type="ECO:0000256" key="3">
    <source>
        <dbReference type="ARBA" id="ARBA00020580"/>
    </source>
</evidence>
<dbReference type="NCBIfam" id="TIGR03496">
    <property type="entry name" value="FliI_clade1"/>
    <property type="match status" value="1"/>
</dbReference>
<evidence type="ECO:0000256" key="7">
    <source>
        <dbReference type="ARBA" id="ARBA00022781"/>
    </source>
</evidence>
<evidence type="ECO:0000256" key="5">
    <source>
        <dbReference type="ARBA" id="ARBA00022490"/>
    </source>
</evidence>
<feature type="region of interest" description="Disordered" evidence="17">
    <location>
        <begin position="442"/>
        <end position="462"/>
    </location>
</feature>
<dbReference type="Proteomes" id="UP000629025">
    <property type="component" value="Unassembled WGS sequence"/>
</dbReference>
<dbReference type="EMBL" id="BMIJ01000008">
    <property type="protein sequence ID" value="GGC07343.1"/>
    <property type="molecule type" value="Genomic_DNA"/>
</dbReference>
<evidence type="ECO:0000313" key="20">
    <source>
        <dbReference type="Proteomes" id="UP000629025"/>
    </source>
</evidence>
<evidence type="ECO:0000256" key="16">
    <source>
        <dbReference type="ARBA" id="ARBA00034006"/>
    </source>
</evidence>
<evidence type="ECO:0000256" key="4">
    <source>
        <dbReference type="ARBA" id="ARBA00022448"/>
    </source>
</evidence>
<dbReference type="InterPro" id="IPR027417">
    <property type="entry name" value="P-loop_NTPase"/>
</dbReference>
<evidence type="ECO:0000256" key="10">
    <source>
        <dbReference type="ARBA" id="ARBA00022927"/>
    </source>
</evidence>
<feature type="domain" description="AAA+ ATPase" evidence="18">
    <location>
        <begin position="160"/>
        <end position="343"/>
    </location>
</feature>
<keyword evidence="20" id="KW-1185">Reference proteome</keyword>
<evidence type="ECO:0000256" key="11">
    <source>
        <dbReference type="ARBA" id="ARBA00022967"/>
    </source>
</evidence>
<keyword evidence="7" id="KW-0375">Hydrogen ion transport</keyword>
<evidence type="ECO:0000256" key="13">
    <source>
        <dbReference type="ARBA" id="ARBA00023225"/>
    </source>
</evidence>
<dbReference type="Pfam" id="PF18269">
    <property type="entry name" value="T3SS_ATPase_C"/>
    <property type="match status" value="1"/>
</dbReference>
<evidence type="ECO:0000256" key="17">
    <source>
        <dbReference type="SAM" id="MobiDB-lite"/>
    </source>
</evidence>
<evidence type="ECO:0000313" key="19">
    <source>
        <dbReference type="EMBL" id="GGC07343.1"/>
    </source>
</evidence>
<evidence type="ECO:0000256" key="2">
    <source>
        <dbReference type="ARBA" id="ARBA00012473"/>
    </source>
</evidence>
<comment type="similarity">
    <text evidence="15">Belongs to the ATPase alpha/beta chains family. T3SS ATPase subfamily.</text>
</comment>
<dbReference type="PANTHER" id="PTHR15184:SF81">
    <property type="entry name" value="FLAGELLUM-SPECIFIC ATP SYNTHASE"/>
    <property type="match status" value="1"/>
</dbReference>
<dbReference type="InterPro" id="IPR040627">
    <property type="entry name" value="T3SS_ATPase_C"/>
</dbReference>
<dbReference type="InterPro" id="IPR004100">
    <property type="entry name" value="ATPase_F1/V1/A1_a/bsu_N"/>
</dbReference>
<dbReference type="CDD" id="cd01136">
    <property type="entry name" value="ATPase_flagellum-secretory_path_III"/>
    <property type="match status" value="1"/>
</dbReference>
<sequence length="462" mass="49348">MTRLAGRISRYLDIPYQSPRPSTEGQITRLIGLTLEAVGLRVALGDYCLVEVGGGQQAEAEVVGFAGDRIYLMPLHSIDGLSPGARVTPKVGASLVPVGPGLLGRVIDGIGRPLDGKGALDAEDMVPLAGETINPLKRHPIEKTLDVGVRAINGLLTVGRGQRLGLFAGSGVGKSVLLGMMTRYTEAEITVVGLIGERGREVREFIDHSLGSEGMARSVVVASPADDSPLMRLRAAQLATRIAEYFRAQGKNVLLLMDSLTRYAQAQREIALAVGEPPATKGYPPSVFAKLPKLVERAGNGETGGGSVTAFYTVLTEGDDQQDPVADSARAILDGHVVLSRDLAERGHYPAIDIEASISRAMPQIVDPAHLQLAMQMKRIWARYHQNEDLIAVGAYARGSDAETDRAIDLMPVLRAYLQQGMQEPMPMQRSIQELAVIMQTPPAQPKPNQPVAGVRRVGGGA</sequence>
<gene>
    <name evidence="19" type="primary">fliI</name>
    <name evidence="19" type="ORF">GCM10011352_37080</name>
</gene>
<dbReference type="SUPFAM" id="SSF52540">
    <property type="entry name" value="P-loop containing nucleoside triphosphate hydrolases"/>
    <property type="match status" value="1"/>
</dbReference>
<evidence type="ECO:0000256" key="15">
    <source>
        <dbReference type="ARBA" id="ARBA00024342"/>
    </source>
</evidence>
<dbReference type="InterPro" id="IPR020005">
    <property type="entry name" value="FliI_clade1"/>
</dbReference>